<keyword evidence="5 6" id="KW-0560">Oxidoreductase</keyword>
<dbReference type="InterPro" id="IPR037069">
    <property type="entry name" value="AcylCoA_DH/ox_N_sf"/>
</dbReference>
<dbReference type="Gene3D" id="1.10.540.10">
    <property type="entry name" value="Acyl-CoA dehydrogenase/oxidase, N-terminal domain"/>
    <property type="match status" value="1"/>
</dbReference>
<keyword evidence="3 6" id="KW-0285">Flavoprotein</keyword>
<evidence type="ECO:0000313" key="10">
    <source>
        <dbReference type="EMBL" id="PWR22184.1"/>
    </source>
</evidence>
<name>A0A317E7C7_9PROT</name>
<evidence type="ECO:0000259" key="9">
    <source>
        <dbReference type="Pfam" id="PF02771"/>
    </source>
</evidence>
<comment type="similarity">
    <text evidence="2 6">Belongs to the acyl-CoA dehydrogenase family.</text>
</comment>
<feature type="domain" description="Acyl-CoA dehydrogenase/oxidase C-terminal" evidence="7">
    <location>
        <begin position="233"/>
        <end position="389"/>
    </location>
</feature>
<dbReference type="RefSeq" id="WP_109920829.1">
    <property type="nucleotide sequence ID" value="NZ_QGLF01000002.1"/>
</dbReference>
<dbReference type="SUPFAM" id="SSF56645">
    <property type="entry name" value="Acyl-CoA dehydrogenase NM domain-like"/>
    <property type="match status" value="1"/>
</dbReference>
<dbReference type="InterPro" id="IPR052161">
    <property type="entry name" value="Mycobact_Acyl-CoA_DH"/>
</dbReference>
<dbReference type="InterPro" id="IPR046373">
    <property type="entry name" value="Acyl-CoA_Oxase/DH_mid-dom_sf"/>
</dbReference>
<keyword evidence="11" id="KW-1185">Reference proteome</keyword>
<evidence type="ECO:0000256" key="1">
    <source>
        <dbReference type="ARBA" id="ARBA00001974"/>
    </source>
</evidence>
<protein>
    <submittedName>
        <fullName evidence="10">Acyl-CoA dehydrogenase</fullName>
    </submittedName>
</protein>
<accession>A0A317E7C7</accession>
<feature type="domain" description="Acyl-CoA dehydrogenase/oxidase N-terminal" evidence="9">
    <location>
        <begin position="7"/>
        <end position="123"/>
    </location>
</feature>
<dbReference type="InterPro" id="IPR006091">
    <property type="entry name" value="Acyl-CoA_Oxase/DH_mid-dom"/>
</dbReference>
<comment type="caution">
    <text evidence="10">The sequence shown here is derived from an EMBL/GenBank/DDBJ whole genome shotgun (WGS) entry which is preliminary data.</text>
</comment>
<dbReference type="PANTHER" id="PTHR43292">
    <property type="entry name" value="ACYL-COA DEHYDROGENASE"/>
    <property type="match status" value="1"/>
</dbReference>
<dbReference type="Proteomes" id="UP000246077">
    <property type="component" value="Unassembled WGS sequence"/>
</dbReference>
<evidence type="ECO:0000313" key="11">
    <source>
        <dbReference type="Proteomes" id="UP000246077"/>
    </source>
</evidence>
<evidence type="ECO:0000256" key="3">
    <source>
        <dbReference type="ARBA" id="ARBA00022630"/>
    </source>
</evidence>
<reference evidence="11" key="1">
    <citation type="submission" date="2018-05" db="EMBL/GenBank/DDBJ databases">
        <title>Zavarzinia sp. HR-AS.</title>
        <authorList>
            <person name="Lee Y."/>
            <person name="Jeon C.O."/>
        </authorList>
    </citation>
    <scope>NUCLEOTIDE SEQUENCE [LARGE SCALE GENOMIC DNA]</scope>
    <source>
        <strain evidence="11">DSM 1231</strain>
    </source>
</reference>
<dbReference type="InterPro" id="IPR009075">
    <property type="entry name" value="AcylCo_DH/oxidase_C"/>
</dbReference>
<dbReference type="InterPro" id="IPR009100">
    <property type="entry name" value="AcylCoA_DH/oxidase_NM_dom_sf"/>
</dbReference>
<dbReference type="Pfam" id="PF00441">
    <property type="entry name" value="Acyl-CoA_dh_1"/>
    <property type="match status" value="1"/>
</dbReference>
<evidence type="ECO:0000256" key="4">
    <source>
        <dbReference type="ARBA" id="ARBA00022827"/>
    </source>
</evidence>
<dbReference type="GO" id="GO:0050660">
    <property type="term" value="F:flavin adenine dinucleotide binding"/>
    <property type="evidence" value="ECO:0007669"/>
    <property type="project" value="InterPro"/>
</dbReference>
<dbReference type="EMBL" id="QGLF01000002">
    <property type="protein sequence ID" value="PWR22184.1"/>
    <property type="molecule type" value="Genomic_DNA"/>
</dbReference>
<dbReference type="Pfam" id="PF02770">
    <property type="entry name" value="Acyl-CoA_dh_M"/>
    <property type="match status" value="1"/>
</dbReference>
<dbReference type="PANTHER" id="PTHR43292:SF3">
    <property type="entry name" value="ACYL-COA DEHYDROGENASE FADE29"/>
    <property type="match status" value="1"/>
</dbReference>
<evidence type="ECO:0000256" key="2">
    <source>
        <dbReference type="ARBA" id="ARBA00009347"/>
    </source>
</evidence>
<evidence type="ECO:0000256" key="6">
    <source>
        <dbReference type="RuleBase" id="RU362125"/>
    </source>
</evidence>
<keyword evidence="4 6" id="KW-0274">FAD</keyword>
<dbReference type="Pfam" id="PF02771">
    <property type="entry name" value="Acyl-CoA_dh_N"/>
    <property type="match status" value="1"/>
</dbReference>
<sequence>MDLRFSDKDEAFRAEVRAFLATRLTDDLRAAGRAATSAFSEKDWNIGWLKVLHARGWAAPHWPVEYGGTGWSVTQRYIFDTECALAQTPHLSPMGLKMVSSVIMAYGRQDQKDFYLPRILSGDDYWCQGYSEPGSGSDLASLKCRAVSDGDDYVIDGTKIWTTQAQFANRMFALVRTDNTRKPQEGITFLLLDMDTPGITIQPIITIAGDHEVNQVFFDGVRVPKANRLGEEGDGWTVAKYLLAHERGNTWGAGITVSLRRVRRIAAETGVLDEHGFRHRLVEAEIALEALTMTEHRVMAAISRGALMMAESSMLKTQGTELMQRVNELGLEALDHAVMPYEHRWTRPGANDTPFGPGEAPILIAQYLNNRAMSIYAGTNEVQRNIMAKLALGL</sequence>
<dbReference type="OrthoDB" id="5510711at2"/>
<organism evidence="10 11">
    <name type="scientific">Zavarzinia compransoris</name>
    <dbReference type="NCBI Taxonomy" id="1264899"/>
    <lineage>
        <taxon>Bacteria</taxon>
        <taxon>Pseudomonadati</taxon>
        <taxon>Pseudomonadota</taxon>
        <taxon>Alphaproteobacteria</taxon>
        <taxon>Rhodospirillales</taxon>
        <taxon>Zavarziniaceae</taxon>
        <taxon>Zavarzinia</taxon>
    </lineage>
</organism>
<dbReference type="Gene3D" id="1.20.140.10">
    <property type="entry name" value="Butyryl-CoA Dehydrogenase, subunit A, domain 3"/>
    <property type="match status" value="1"/>
</dbReference>
<dbReference type="AlphaFoldDB" id="A0A317E7C7"/>
<feature type="domain" description="Acyl-CoA oxidase/dehydrogenase middle" evidence="8">
    <location>
        <begin position="127"/>
        <end position="218"/>
    </location>
</feature>
<dbReference type="SUPFAM" id="SSF47203">
    <property type="entry name" value="Acyl-CoA dehydrogenase C-terminal domain-like"/>
    <property type="match status" value="1"/>
</dbReference>
<comment type="cofactor">
    <cofactor evidence="1 6">
        <name>FAD</name>
        <dbReference type="ChEBI" id="CHEBI:57692"/>
    </cofactor>
</comment>
<dbReference type="InterPro" id="IPR013786">
    <property type="entry name" value="AcylCoA_DH/ox_N"/>
</dbReference>
<dbReference type="Gene3D" id="2.40.110.10">
    <property type="entry name" value="Butyryl-CoA Dehydrogenase, subunit A, domain 2"/>
    <property type="match status" value="1"/>
</dbReference>
<dbReference type="GO" id="GO:0016627">
    <property type="term" value="F:oxidoreductase activity, acting on the CH-CH group of donors"/>
    <property type="evidence" value="ECO:0007669"/>
    <property type="project" value="InterPro"/>
</dbReference>
<dbReference type="GO" id="GO:0005886">
    <property type="term" value="C:plasma membrane"/>
    <property type="evidence" value="ECO:0007669"/>
    <property type="project" value="TreeGrafter"/>
</dbReference>
<evidence type="ECO:0000256" key="5">
    <source>
        <dbReference type="ARBA" id="ARBA00023002"/>
    </source>
</evidence>
<evidence type="ECO:0000259" key="7">
    <source>
        <dbReference type="Pfam" id="PF00441"/>
    </source>
</evidence>
<gene>
    <name evidence="10" type="ORF">DKG75_09465</name>
</gene>
<dbReference type="InterPro" id="IPR036250">
    <property type="entry name" value="AcylCo_DH-like_C"/>
</dbReference>
<evidence type="ECO:0000259" key="8">
    <source>
        <dbReference type="Pfam" id="PF02770"/>
    </source>
</evidence>
<proteinExistence type="inferred from homology"/>